<dbReference type="CDD" id="cd16282">
    <property type="entry name" value="metallo-hydrolase-like_MBL-fold"/>
    <property type="match status" value="1"/>
</dbReference>
<comment type="similarity">
    <text evidence="1">Belongs to the metallo-beta-lactamase superfamily. Class-B beta-lactamase family.</text>
</comment>
<protein>
    <submittedName>
        <fullName evidence="3">MBL fold metallo-hydrolase</fullName>
    </submittedName>
</protein>
<dbReference type="Gene3D" id="3.60.15.10">
    <property type="entry name" value="Ribonuclease Z/Hydroxyacylglutathione hydrolase-like"/>
    <property type="match status" value="1"/>
</dbReference>
<comment type="caution">
    <text evidence="3">The sequence shown here is derived from an EMBL/GenBank/DDBJ whole genome shotgun (WGS) entry which is preliminary data.</text>
</comment>
<dbReference type="PANTHER" id="PTHR42951:SF4">
    <property type="entry name" value="ACYL-COENZYME A THIOESTERASE MBLAC2"/>
    <property type="match status" value="1"/>
</dbReference>
<evidence type="ECO:0000259" key="2">
    <source>
        <dbReference type="SMART" id="SM00849"/>
    </source>
</evidence>
<dbReference type="SMART" id="SM00849">
    <property type="entry name" value="Lactamase_B"/>
    <property type="match status" value="1"/>
</dbReference>
<dbReference type="InterPro" id="IPR001279">
    <property type="entry name" value="Metallo-B-lactamas"/>
</dbReference>
<organism evidence="3 4">
    <name type="scientific">Ideonella paludis</name>
    <dbReference type="NCBI Taxonomy" id="1233411"/>
    <lineage>
        <taxon>Bacteria</taxon>
        <taxon>Pseudomonadati</taxon>
        <taxon>Pseudomonadota</taxon>
        <taxon>Betaproteobacteria</taxon>
        <taxon>Burkholderiales</taxon>
        <taxon>Sphaerotilaceae</taxon>
        <taxon>Ideonella</taxon>
    </lineage>
</organism>
<dbReference type="Pfam" id="PF00753">
    <property type="entry name" value="Lactamase_B"/>
    <property type="match status" value="1"/>
</dbReference>
<evidence type="ECO:0000256" key="1">
    <source>
        <dbReference type="ARBA" id="ARBA00005250"/>
    </source>
</evidence>
<dbReference type="InterPro" id="IPR050855">
    <property type="entry name" value="NDM-1-like"/>
</dbReference>
<keyword evidence="4" id="KW-1185">Reference proteome</keyword>
<dbReference type="EMBL" id="JAGQDG010000003">
    <property type="protein sequence ID" value="MBQ0935334.1"/>
    <property type="molecule type" value="Genomic_DNA"/>
</dbReference>
<name>A0ABS5DW08_9BURK</name>
<dbReference type="Proteomes" id="UP000672097">
    <property type="component" value="Unassembled WGS sequence"/>
</dbReference>
<evidence type="ECO:0000313" key="4">
    <source>
        <dbReference type="Proteomes" id="UP000672097"/>
    </source>
</evidence>
<sequence>MLPASPSPDASSRRHLLKQWGRFGLAATAALSLPPVLQAAQSAADFIRGPAVPDYPLKRLSPRVSMVWTPDGFPTPENRGMMANISFIETSAGVVVVDTGASVQIGEMAIRRLRSFSSKPVVALINTHFHGDHFLGNQAFVDAFGKALPIYAHPFSREYISGAAGNMWRSMMERWTNGATAGTELVVPTHNAVHGQELQFGDTVLRVHHYGVAHTPGDICVEVVQDKVVMVGDVAMNRRIANMDEGSYLGSLKTMAELTRNTQAKLWVPGHGDASATLLAEQSELFEGIYRPCEQAVKAGQDEAAAKARVLADPRVMKHAKHTQGWDSNIGKYISLAYLEAEKEAF</sequence>
<dbReference type="RefSeq" id="WP_210808202.1">
    <property type="nucleotide sequence ID" value="NZ_JAGQDG010000003.1"/>
</dbReference>
<dbReference type="InterPro" id="IPR036866">
    <property type="entry name" value="RibonucZ/Hydroxyglut_hydro"/>
</dbReference>
<dbReference type="PROSITE" id="PS51318">
    <property type="entry name" value="TAT"/>
    <property type="match status" value="1"/>
</dbReference>
<gene>
    <name evidence="3" type="ORF">KAK11_08345</name>
</gene>
<dbReference type="InterPro" id="IPR006311">
    <property type="entry name" value="TAT_signal"/>
</dbReference>
<dbReference type="PANTHER" id="PTHR42951">
    <property type="entry name" value="METALLO-BETA-LACTAMASE DOMAIN-CONTAINING"/>
    <property type="match status" value="1"/>
</dbReference>
<dbReference type="SUPFAM" id="SSF56281">
    <property type="entry name" value="Metallo-hydrolase/oxidoreductase"/>
    <property type="match status" value="1"/>
</dbReference>
<proteinExistence type="inferred from homology"/>
<accession>A0ABS5DW08</accession>
<reference evidence="3 4" key="1">
    <citation type="submission" date="2021-04" db="EMBL/GenBank/DDBJ databases">
        <title>The genome sequence of type strain Ideonella paludis KCTC 32238.</title>
        <authorList>
            <person name="Liu Y."/>
        </authorList>
    </citation>
    <scope>NUCLEOTIDE SEQUENCE [LARGE SCALE GENOMIC DNA]</scope>
    <source>
        <strain evidence="3 4">KCTC 32238</strain>
    </source>
</reference>
<feature type="domain" description="Metallo-beta-lactamase" evidence="2">
    <location>
        <begin position="82"/>
        <end position="271"/>
    </location>
</feature>
<evidence type="ECO:0000313" key="3">
    <source>
        <dbReference type="EMBL" id="MBQ0935334.1"/>
    </source>
</evidence>